<sequence length="60" mass="6957">MDKILVGVGVWLLSDGIYSWLLYLQADSYNGKHQTFLRDHWIRLLRILCALVIIWVGAVN</sequence>
<gene>
    <name evidence="3" type="ORF">MM415A02320_0012</name>
    <name evidence="2" type="ORF">MM415B00849_0015</name>
</gene>
<evidence type="ECO:0000313" key="2">
    <source>
        <dbReference type="EMBL" id="QJA61958.1"/>
    </source>
</evidence>
<dbReference type="EMBL" id="MT142036">
    <property type="protein sequence ID" value="QJA73569.1"/>
    <property type="molecule type" value="Genomic_DNA"/>
</dbReference>
<feature type="transmembrane region" description="Helical" evidence="1">
    <location>
        <begin position="40"/>
        <end position="59"/>
    </location>
</feature>
<keyword evidence="1" id="KW-0472">Membrane</keyword>
<evidence type="ECO:0000256" key="1">
    <source>
        <dbReference type="SAM" id="Phobius"/>
    </source>
</evidence>
<organism evidence="2">
    <name type="scientific">viral metagenome</name>
    <dbReference type="NCBI Taxonomy" id="1070528"/>
    <lineage>
        <taxon>unclassified sequences</taxon>
        <taxon>metagenomes</taxon>
        <taxon>organismal metagenomes</taxon>
    </lineage>
</organism>
<keyword evidence="1" id="KW-1133">Transmembrane helix</keyword>
<dbReference type="AlphaFoldDB" id="A0A6M3IXC3"/>
<name>A0A6M3IXC3_9ZZZZ</name>
<protein>
    <submittedName>
        <fullName evidence="2">Uncharacterized protein</fullName>
    </submittedName>
</protein>
<dbReference type="EMBL" id="MT141458">
    <property type="protein sequence ID" value="QJA61958.1"/>
    <property type="molecule type" value="Genomic_DNA"/>
</dbReference>
<proteinExistence type="predicted"/>
<reference evidence="2" key="1">
    <citation type="submission" date="2020-03" db="EMBL/GenBank/DDBJ databases">
        <title>The deep terrestrial virosphere.</title>
        <authorList>
            <person name="Holmfeldt K."/>
            <person name="Nilsson E."/>
            <person name="Simone D."/>
            <person name="Lopez-Fernandez M."/>
            <person name="Wu X."/>
            <person name="de Brujin I."/>
            <person name="Lundin D."/>
            <person name="Andersson A."/>
            <person name="Bertilsson S."/>
            <person name="Dopson M."/>
        </authorList>
    </citation>
    <scope>NUCLEOTIDE SEQUENCE</scope>
    <source>
        <strain evidence="3">MM415A02320</strain>
        <strain evidence="2">MM415B00849</strain>
    </source>
</reference>
<evidence type="ECO:0000313" key="3">
    <source>
        <dbReference type="EMBL" id="QJA73569.1"/>
    </source>
</evidence>
<keyword evidence="1" id="KW-0812">Transmembrane</keyword>
<accession>A0A6M3IXC3</accession>